<evidence type="ECO:0000259" key="7">
    <source>
        <dbReference type="PROSITE" id="PS51387"/>
    </source>
</evidence>
<keyword evidence="5" id="KW-0408">Iron</keyword>
<dbReference type="InterPro" id="IPR012675">
    <property type="entry name" value="Beta-grasp_dom_sf"/>
</dbReference>
<dbReference type="PIRSF" id="PIRSF036557">
    <property type="entry name" value="XdhA_RC"/>
    <property type="match status" value="1"/>
</dbReference>
<evidence type="ECO:0000256" key="4">
    <source>
        <dbReference type="ARBA" id="ARBA00023002"/>
    </source>
</evidence>
<dbReference type="Pfam" id="PF01799">
    <property type="entry name" value="Fer2_2"/>
    <property type="match status" value="1"/>
</dbReference>
<dbReference type="PROSITE" id="PS51085">
    <property type="entry name" value="2FE2S_FER_2"/>
    <property type="match status" value="1"/>
</dbReference>
<name>A0A1N6FE05_9BURK</name>
<dbReference type="GO" id="GO:0005506">
    <property type="term" value="F:iron ion binding"/>
    <property type="evidence" value="ECO:0007669"/>
    <property type="project" value="InterPro"/>
</dbReference>
<protein>
    <submittedName>
        <fullName evidence="8">Xanthine dehydrogenase small subunit</fullName>
    </submittedName>
</protein>
<dbReference type="Gene3D" id="3.10.20.30">
    <property type="match status" value="1"/>
</dbReference>
<keyword evidence="1" id="KW-0285">Flavoprotein</keyword>
<feature type="domain" description="FAD-binding PCMH-type" evidence="7">
    <location>
        <begin position="233"/>
        <end position="406"/>
    </location>
</feature>
<dbReference type="InterPro" id="IPR036318">
    <property type="entry name" value="FAD-bd_PCMH-like_sf"/>
</dbReference>
<dbReference type="InterPro" id="IPR016208">
    <property type="entry name" value="Ald_Oxase/xanthine_DH-like"/>
</dbReference>
<dbReference type="InterPro" id="IPR006058">
    <property type="entry name" value="2Fe2S_fd_BS"/>
</dbReference>
<dbReference type="SMART" id="SM01092">
    <property type="entry name" value="CO_deh_flav_C"/>
    <property type="match status" value="1"/>
</dbReference>
<dbReference type="GO" id="GO:0071949">
    <property type="term" value="F:FAD binding"/>
    <property type="evidence" value="ECO:0007669"/>
    <property type="project" value="InterPro"/>
</dbReference>
<gene>
    <name evidence="8" type="ORF">SAMN05444168_1492</name>
</gene>
<dbReference type="GO" id="GO:0051537">
    <property type="term" value="F:2 iron, 2 sulfur cluster binding"/>
    <property type="evidence" value="ECO:0007669"/>
    <property type="project" value="InterPro"/>
</dbReference>
<dbReference type="SUPFAM" id="SSF55447">
    <property type="entry name" value="CO dehydrogenase flavoprotein C-terminal domain-like"/>
    <property type="match status" value="1"/>
</dbReference>
<dbReference type="CDD" id="cd00207">
    <property type="entry name" value="fer2"/>
    <property type="match status" value="1"/>
</dbReference>
<evidence type="ECO:0000256" key="3">
    <source>
        <dbReference type="ARBA" id="ARBA00022827"/>
    </source>
</evidence>
<accession>A0A1N6FE05</accession>
<evidence type="ECO:0000259" key="6">
    <source>
        <dbReference type="PROSITE" id="PS51085"/>
    </source>
</evidence>
<reference evidence="8" key="1">
    <citation type="submission" date="2016-11" db="EMBL/GenBank/DDBJ databases">
        <authorList>
            <person name="Jaros S."/>
            <person name="Januszkiewicz K."/>
            <person name="Wedrychowicz H."/>
        </authorList>
    </citation>
    <scope>NUCLEOTIDE SEQUENCE [LARGE SCALE GENOMIC DNA]</scope>
    <source>
        <strain evidence="8">GAS86</strain>
    </source>
</reference>
<keyword evidence="4" id="KW-0560">Oxidoreductase</keyword>
<evidence type="ECO:0000256" key="5">
    <source>
        <dbReference type="ARBA" id="ARBA00023004"/>
    </source>
</evidence>
<dbReference type="Proteomes" id="UP000184693">
    <property type="component" value="Unassembled WGS sequence"/>
</dbReference>
<keyword evidence="2" id="KW-0479">Metal-binding</keyword>
<dbReference type="InterPro" id="IPR014307">
    <property type="entry name" value="Xanthine_DH_ssu"/>
</dbReference>
<dbReference type="OrthoDB" id="9179439at2"/>
<dbReference type="Pfam" id="PF00111">
    <property type="entry name" value="Fer2"/>
    <property type="match status" value="1"/>
</dbReference>
<dbReference type="InterPro" id="IPR002346">
    <property type="entry name" value="Mopterin_DH_FAD-bd"/>
</dbReference>
<dbReference type="SUPFAM" id="SSF47741">
    <property type="entry name" value="CO dehydrogenase ISP C-domain like"/>
    <property type="match status" value="1"/>
</dbReference>
<feature type="domain" description="2Fe-2S ferredoxin-type" evidence="6">
    <location>
        <begin position="32"/>
        <end position="118"/>
    </location>
</feature>
<dbReference type="InterPro" id="IPR036010">
    <property type="entry name" value="2Fe-2S_ferredoxin-like_sf"/>
</dbReference>
<dbReference type="Pfam" id="PF00941">
    <property type="entry name" value="FAD_binding_5"/>
    <property type="match status" value="1"/>
</dbReference>
<dbReference type="Gene3D" id="3.30.465.10">
    <property type="match status" value="1"/>
</dbReference>
<dbReference type="PANTHER" id="PTHR45444">
    <property type="entry name" value="XANTHINE DEHYDROGENASE"/>
    <property type="match status" value="1"/>
</dbReference>
<dbReference type="AlphaFoldDB" id="A0A1N6FE05"/>
<dbReference type="InterPro" id="IPR001041">
    <property type="entry name" value="2Fe-2S_ferredoxin-type"/>
</dbReference>
<dbReference type="SUPFAM" id="SSF56176">
    <property type="entry name" value="FAD-binding/transporter-associated domain-like"/>
    <property type="match status" value="1"/>
</dbReference>
<dbReference type="PROSITE" id="PS51387">
    <property type="entry name" value="FAD_PCMH"/>
    <property type="match status" value="1"/>
</dbReference>
<evidence type="ECO:0000256" key="1">
    <source>
        <dbReference type="ARBA" id="ARBA00022630"/>
    </source>
</evidence>
<evidence type="ECO:0000313" key="8">
    <source>
        <dbReference type="EMBL" id="SIN93487.1"/>
    </source>
</evidence>
<evidence type="ECO:0000256" key="2">
    <source>
        <dbReference type="ARBA" id="ARBA00022723"/>
    </source>
</evidence>
<proteinExistence type="predicted"/>
<dbReference type="InterPro" id="IPR012175">
    <property type="entry name" value="Xanth_DH_ssu_bac"/>
</dbReference>
<dbReference type="SUPFAM" id="SSF54292">
    <property type="entry name" value="2Fe-2S ferredoxin-like"/>
    <property type="match status" value="1"/>
</dbReference>
<dbReference type="InterPro" id="IPR016166">
    <property type="entry name" value="FAD-bd_PCMH"/>
</dbReference>
<dbReference type="InterPro" id="IPR016167">
    <property type="entry name" value="FAD-bd_PCMH_sub1"/>
</dbReference>
<dbReference type="GO" id="GO:0004854">
    <property type="term" value="F:xanthine dehydrogenase activity"/>
    <property type="evidence" value="ECO:0007669"/>
    <property type="project" value="InterPro"/>
</dbReference>
<dbReference type="PROSITE" id="PS00197">
    <property type="entry name" value="2FE2S_FER_1"/>
    <property type="match status" value="1"/>
</dbReference>
<dbReference type="Gene3D" id="1.10.150.120">
    <property type="entry name" value="[2Fe-2S]-binding domain"/>
    <property type="match status" value="1"/>
</dbReference>
<dbReference type="PANTHER" id="PTHR45444:SF3">
    <property type="entry name" value="XANTHINE DEHYDROGENASE"/>
    <property type="match status" value="1"/>
</dbReference>
<dbReference type="InterPro" id="IPR036683">
    <property type="entry name" value="CO_DH_flav_C_dom_sf"/>
</dbReference>
<organism evidence="8">
    <name type="scientific">Paraburkholderia phenazinium</name>
    <dbReference type="NCBI Taxonomy" id="60549"/>
    <lineage>
        <taxon>Bacteria</taxon>
        <taxon>Pseudomonadati</taxon>
        <taxon>Pseudomonadota</taxon>
        <taxon>Betaproteobacteria</taxon>
        <taxon>Burkholderiales</taxon>
        <taxon>Burkholderiaceae</taxon>
        <taxon>Paraburkholderia</taxon>
    </lineage>
</organism>
<keyword evidence="3" id="KW-0274">FAD</keyword>
<dbReference type="EMBL" id="FSRM01000001">
    <property type="protein sequence ID" value="SIN93487.1"/>
    <property type="molecule type" value="Genomic_DNA"/>
</dbReference>
<sequence>MAIYVREAGYGATPCVTRARSAMSFGFAMTTQTIRFFYRGAVREVQGVPATRTVLQHLREDLHCTGTKEGCAEGDCGACTVVVGELDANRHLTLKAVNACIQFLPTLDGRALFSVEDLRTADGTLHPVQQAMVDCHGSQCGFCTPGFVMSMWALYENQPAAAGLPTRDEINTALSGNLCRCTGYRPIVDATQKMFDYAQYPRVPFDRAAVAEALKPLQRRDTFEYRAADVRGDAFGTPLFYAPVTLDAFAALRAGHPDARLLAGSTDVGLWVTKQFRDLGDILYLGNVAELKAIERDAQTLTIGAAVTLEDAYAALAVDYPELAELWTRFASLPIRNAGTLGGNVANGSPIGDSMPALLALGAEVVLRNGAKTRTLPLDAFYLGYQKTALAAGEFVAAIRVPRPARNLRFRTYKVSKRYDQDISAVCAAFALQIEDDVIVEARLAFGGMAATPKRAARAEAALTGAAWDDTATQRAMDALAADYQPLSDMRASSAYRLKVARNLLRRFQLETRDDAPLALFDVNAFAFEADVAPAQEPL</sequence>
<dbReference type="InterPro" id="IPR005107">
    <property type="entry name" value="CO_DH_flav_C"/>
</dbReference>
<dbReference type="Gene3D" id="3.30.390.50">
    <property type="entry name" value="CO dehydrogenase flavoprotein, C-terminal domain"/>
    <property type="match status" value="1"/>
</dbReference>
<dbReference type="InterPro" id="IPR036884">
    <property type="entry name" value="2Fe-2S-bd_dom_sf"/>
</dbReference>
<dbReference type="InterPro" id="IPR016169">
    <property type="entry name" value="FAD-bd_PCMH_sub2"/>
</dbReference>
<dbReference type="NCBIfam" id="TIGR02963">
    <property type="entry name" value="xanthine_xdhA"/>
    <property type="match status" value="1"/>
</dbReference>
<dbReference type="InterPro" id="IPR002888">
    <property type="entry name" value="2Fe-2S-bd"/>
</dbReference>
<dbReference type="Pfam" id="PF03450">
    <property type="entry name" value="CO_deh_flav_C"/>
    <property type="match status" value="1"/>
</dbReference>
<dbReference type="Gene3D" id="3.30.43.10">
    <property type="entry name" value="Uridine Diphospho-n-acetylenolpyruvylglucosamine Reductase, domain 2"/>
    <property type="match status" value="1"/>
</dbReference>